<evidence type="ECO:0000313" key="3">
    <source>
        <dbReference type="EMBL" id="RXS97202.1"/>
    </source>
</evidence>
<evidence type="ECO:0000259" key="2">
    <source>
        <dbReference type="Pfam" id="PF13676"/>
    </source>
</evidence>
<keyword evidence="4" id="KW-1185">Reference proteome</keyword>
<dbReference type="InterPro" id="IPR035897">
    <property type="entry name" value="Toll_tir_struct_dom_sf"/>
</dbReference>
<reference evidence="3 4" key="1">
    <citation type="journal article" date="2016" name="Int. J. Syst. Evol. Microbiol.">
        <title>Acidipila dinghuensis sp. nov., an acidobacterium isolated from forest soil.</title>
        <authorList>
            <person name="Jiang Y.W."/>
            <person name="Wang J."/>
            <person name="Chen M.H."/>
            <person name="Lv Y.Y."/>
            <person name="Qiu L.H."/>
        </authorList>
    </citation>
    <scope>NUCLEOTIDE SEQUENCE [LARGE SCALE GENOMIC DNA]</scope>
    <source>
        <strain evidence="3 4">DHOF10</strain>
    </source>
</reference>
<feature type="region of interest" description="Disordered" evidence="1">
    <location>
        <begin position="218"/>
        <end position="261"/>
    </location>
</feature>
<feature type="domain" description="TIR" evidence="2">
    <location>
        <begin position="5"/>
        <end position="123"/>
    </location>
</feature>
<dbReference type="Proteomes" id="UP000290253">
    <property type="component" value="Unassembled WGS sequence"/>
</dbReference>
<dbReference type="Pfam" id="PF13676">
    <property type="entry name" value="TIR_2"/>
    <property type="match status" value="1"/>
</dbReference>
<feature type="compositionally biased region" description="Low complexity" evidence="1">
    <location>
        <begin position="218"/>
        <end position="245"/>
    </location>
</feature>
<dbReference type="EMBL" id="SDMK01000001">
    <property type="protein sequence ID" value="RXS97202.1"/>
    <property type="molecule type" value="Genomic_DNA"/>
</dbReference>
<organism evidence="3 4">
    <name type="scientific">Silvibacterium dinghuense</name>
    <dbReference type="NCBI Taxonomy" id="1560006"/>
    <lineage>
        <taxon>Bacteria</taxon>
        <taxon>Pseudomonadati</taxon>
        <taxon>Acidobacteriota</taxon>
        <taxon>Terriglobia</taxon>
        <taxon>Terriglobales</taxon>
        <taxon>Acidobacteriaceae</taxon>
        <taxon>Silvibacterium</taxon>
    </lineage>
</organism>
<gene>
    <name evidence="3" type="ORF">ESZ00_04615</name>
</gene>
<comment type="caution">
    <text evidence="3">The sequence shown here is derived from an EMBL/GenBank/DDBJ whole genome shotgun (WGS) entry which is preliminary data.</text>
</comment>
<dbReference type="OrthoDB" id="574237at2"/>
<dbReference type="Gene3D" id="3.40.50.10140">
    <property type="entry name" value="Toll/interleukin-1 receptor homology (TIR) domain"/>
    <property type="match status" value="1"/>
</dbReference>
<dbReference type="AlphaFoldDB" id="A0A4V1NVV1"/>
<sequence length="356" mass="38336">MKRVIFISYRRDDSEGEAGRLYDDLVRTYGDQSVFMDVAGIAPGVDFRQAIDDNVAGCGVCLVMLGPQWATITGSTGQRRLDDPNDFVRLEVSSALRRNIPVIPVLVHDARMPHPEQLPEEIRELAYRNSVEISHARWNSDVQLLVDALKPYVEATRLTETQPVHATVPVQLPPPVAPQGQTPVPPSKLPQILGISVTVFVLLGAGIVWMALHGGNHAPAPASGAPSQAVSAPKAAAGSPSASLAGTWHSNRAKNGGHGPVELRITGTDPAYQVEVLADCPQGECSWGTQPVIFVEGEGTARWLPRLALADVAGKRVARVTLRPAGALLNMEIQNSWTVDGQSKRNRADVDFSREP</sequence>
<dbReference type="InterPro" id="IPR000157">
    <property type="entry name" value="TIR_dom"/>
</dbReference>
<evidence type="ECO:0000313" key="4">
    <source>
        <dbReference type="Proteomes" id="UP000290253"/>
    </source>
</evidence>
<accession>A0A4V1NVV1</accession>
<dbReference type="SUPFAM" id="SSF52200">
    <property type="entry name" value="Toll/Interleukin receptor TIR domain"/>
    <property type="match status" value="1"/>
</dbReference>
<evidence type="ECO:0000256" key="1">
    <source>
        <dbReference type="SAM" id="MobiDB-lite"/>
    </source>
</evidence>
<name>A0A4V1NVV1_9BACT</name>
<dbReference type="GO" id="GO:0007165">
    <property type="term" value="P:signal transduction"/>
    <property type="evidence" value="ECO:0007669"/>
    <property type="project" value="InterPro"/>
</dbReference>
<dbReference type="RefSeq" id="WP_129206982.1">
    <property type="nucleotide sequence ID" value="NZ_BMGU01000001.1"/>
</dbReference>
<proteinExistence type="predicted"/>
<protein>
    <submittedName>
        <fullName evidence="3">TIR domain-containing protein</fullName>
    </submittedName>
</protein>